<accession>A0A2H0N4F5</accession>
<organism evidence="1 2">
    <name type="scientific">Candidatus Magasanikbacteria bacterium CG11_big_fil_rev_8_21_14_0_20_39_34</name>
    <dbReference type="NCBI Taxonomy" id="1974653"/>
    <lineage>
        <taxon>Bacteria</taxon>
        <taxon>Candidatus Magasanikiibacteriota</taxon>
    </lineage>
</organism>
<proteinExistence type="predicted"/>
<sequence length="77" mass="9397">MKSIERRFKKIVRRHYGLSTYMCFAEAIAGQYFQRRTILFWFNKLVDKRDYIKGDKKQIVDFLDHISNYPEERTKSA</sequence>
<dbReference type="EMBL" id="PCWN01000008">
    <property type="protein sequence ID" value="PIR03774.1"/>
    <property type="molecule type" value="Genomic_DNA"/>
</dbReference>
<evidence type="ECO:0000313" key="2">
    <source>
        <dbReference type="Proteomes" id="UP000229600"/>
    </source>
</evidence>
<dbReference type="AlphaFoldDB" id="A0A2H0N4F5"/>
<comment type="caution">
    <text evidence="1">The sequence shown here is derived from an EMBL/GenBank/DDBJ whole genome shotgun (WGS) entry which is preliminary data.</text>
</comment>
<reference evidence="1 2" key="1">
    <citation type="submission" date="2017-09" db="EMBL/GenBank/DDBJ databases">
        <title>Depth-based differentiation of microbial function through sediment-hosted aquifers and enrichment of novel symbionts in the deep terrestrial subsurface.</title>
        <authorList>
            <person name="Probst A.J."/>
            <person name="Ladd B."/>
            <person name="Jarett J.K."/>
            <person name="Geller-Mcgrath D.E."/>
            <person name="Sieber C.M."/>
            <person name="Emerson J.B."/>
            <person name="Anantharaman K."/>
            <person name="Thomas B.C."/>
            <person name="Malmstrom R."/>
            <person name="Stieglmeier M."/>
            <person name="Klingl A."/>
            <person name="Woyke T."/>
            <person name="Ryan C.M."/>
            <person name="Banfield J.F."/>
        </authorList>
    </citation>
    <scope>NUCLEOTIDE SEQUENCE [LARGE SCALE GENOMIC DNA]</scope>
    <source>
        <strain evidence="1">CG11_big_fil_rev_8_21_14_0_20_39_34</strain>
    </source>
</reference>
<gene>
    <name evidence="1" type="ORF">COV59_03820</name>
</gene>
<protein>
    <submittedName>
        <fullName evidence="1">Uncharacterized protein</fullName>
    </submittedName>
</protein>
<dbReference type="Proteomes" id="UP000229600">
    <property type="component" value="Unassembled WGS sequence"/>
</dbReference>
<evidence type="ECO:0000313" key="1">
    <source>
        <dbReference type="EMBL" id="PIR03774.1"/>
    </source>
</evidence>
<name>A0A2H0N4F5_9BACT</name>